<gene>
    <name evidence="2" type="ORF">POCTA_138.1.T0480208</name>
</gene>
<evidence type="ECO:0008006" key="4">
    <source>
        <dbReference type="Google" id="ProtNLM"/>
    </source>
</evidence>
<dbReference type="AlphaFoldDB" id="A0A8S1USE0"/>
<evidence type="ECO:0000313" key="2">
    <source>
        <dbReference type="EMBL" id="CAD8166539.1"/>
    </source>
</evidence>
<evidence type="ECO:0000256" key="1">
    <source>
        <dbReference type="SAM" id="Phobius"/>
    </source>
</evidence>
<reference evidence="2" key="1">
    <citation type="submission" date="2021-01" db="EMBL/GenBank/DDBJ databases">
        <authorList>
            <consortium name="Genoscope - CEA"/>
            <person name="William W."/>
        </authorList>
    </citation>
    <scope>NUCLEOTIDE SEQUENCE</scope>
</reference>
<sequence length="226" mass="26653">MVLKRMMNVLNVEKVVIGLENVPIDNHLLEEQNILIQDQDIEDQRDQIQGLVHILLIHLLIQEGEGMQRREVGTTEEVEAQEEIIRERKVPVAEDHKAIQGPDLQLAINNVSHISHHHLNEKGSNQEKKKLEIKSILFFHFLFSLSLSFWIKLYHFLSKDRLNQLVLKQQPKKFIIQYIKSNFTINKSKTYQLQISIIQLDLFKLQSFSDFTINAYIYKFQSQFSY</sequence>
<organism evidence="2 3">
    <name type="scientific">Paramecium octaurelia</name>
    <dbReference type="NCBI Taxonomy" id="43137"/>
    <lineage>
        <taxon>Eukaryota</taxon>
        <taxon>Sar</taxon>
        <taxon>Alveolata</taxon>
        <taxon>Ciliophora</taxon>
        <taxon>Intramacronucleata</taxon>
        <taxon>Oligohymenophorea</taxon>
        <taxon>Peniculida</taxon>
        <taxon>Parameciidae</taxon>
        <taxon>Paramecium</taxon>
    </lineage>
</organism>
<accession>A0A8S1USE0</accession>
<proteinExistence type="predicted"/>
<dbReference type="Proteomes" id="UP000683925">
    <property type="component" value="Unassembled WGS sequence"/>
</dbReference>
<keyword evidence="1" id="KW-0812">Transmembrane</keyword>
<name>A0A8S1USE0_PAROT</name>
<protein>
    <recommendedName>
        <fullName evidence="4">Transmembrane protein</fullName>
    </recommendedName>
</protein>
<feature type="transmembrane region" description="Helical" evidence="1">
    <location>
        <begin position="136"/>
        <end position="157"/>
    </location>
</feature>
<keyword evidence="1" id="KW-1133">Transmembrane helix</keyword>
<keyword evidence="1" id="KW-0472">Membrane</keyword>
<keyword evidence="3" id="KW-1185">Reference proteome</keyword>
<comment type="caution">
    <text evidence="2">The sequence shown here is derived from an EMBL/GenBank/DDBJ whole genome shotgun (WGS) entry which is preliminary data.</text>
</comment>
<evidence type="ECO:0000313" key="3">
    <source>
        <dbReference type="Proteomes" id="UP000683925"/>
    </source>
</evidence>
<dbReference type="EMBL" id="CAJJDP010000048">
    <property type="protein sequence ID" value="CAD8166539.1"/>
    <property type="molecule type" value="Genomic_DNA"/>
</dbReference>